<dbReference type="EMBL" id="BOLY01000006">
    <property type="protein sequence ID" value="GIZ45859.1"/>
    <property type="molecule type" value="Genomic_DNA"/>
</dbReference>
<reference evidence="1 2" key="1">
    <citation type="submission" date="2021-01" db="EMBL/GenBank/DDBJ databases">
        <title>Cercospora kikuchii MAFF 305040 whole genome shotgun sequence.</title>
        <authorList>
            <person name="Kashiwa T."/>
            <person name="Suzuki T."/>
        </authorList>
    </citation>
    <scope>NUCLEOTIDE SEQUENCE [LARGE SCALE GENOMIC DNA]</scope>
    <source>
        <strain evidence="1 2">MAFF 305040</strain>
    </source>
</reference>
<evidence type="ECO:0000313" key="1">
    <source>
        <dbReference type="EMBL" id="GIZ45859.1"/>
    </source>
</evidence>
<dbReference type="AlphaFoldDB" id="A0A9P3CN49"/>
<organism evidence="1 2">
    <name type="scientific">Cercospora kikuchii</name>
    <dbReference type="NCBI Taxonomy" id="84275"/>
    <lineage>
        <taxon>Eukaryota</taxon>
        <taxon>Fungi</taxon>
        <taxon>Dikarya</taxon>
        <taxon>Ascomycota</taxon>
        <taxon>Pezizomycotina</taxon>
        <taxon>Dothideomycetes</taxon>
        <taxon>Dothideomycetidae</taxon>
        <taxon>Mycosphaerellales</taxon>
        <taxon>Mycosphaerellaceae</taxon>
        <taxon>Cercospora</taxon>
    </lineage>
</organism>
<dbReference type="RefSeq" id="XP_044660346.1">
    <property type="nucleotide sequence ID" value="XM_044804411.1"/>
</dbReference>
<proteinExistence type="predicted"/>
<sequence>MNTQTPNLRKREKGLTSPKKVQLLDSNNNKLFTNKGQPSFTPQSTLDQTISISIASGIPISSYSLSFTNNATSDPANARFIPGKLTTSGLELTRTFDQWSPLVFHRLASATTFKTLVLVNFSNVGAGGGNRIMSVLTFSNVLLVNQSIVGSGDGAGPPTENLQFIYGKVQVAYQPMEASGKAGNPVQADWDLFGNKGSVS</sequence>
<dbReference type="Proteomes" id="UP000825890">
    <property type="component" value="Unassembled WGS sequence"/>
</dbReference>
<dbReference type="SUPFAM" id="SSF141452">
    <property type="entry name" value="Hcp1-like"/>
    <property type="match status" value="1"/>
</dbReference>
<name>A0A9P3CN49_9PEZI</name>
<dbReference type="GeneID" id="68294583"/>
<protein>
    <recommendedName>
        <fullName evidence="3">Type VI secretion system tube protein Hcp</fullName>
    </recommendedName>
</protein>
<dbReference type="Gene3D" id="2.30.110.20">
    <property type="entry name" value="Hcp1-like"/>
    <property type="match status" value="1"/>
</dbReference>
<gene>
    <name evidence="1" type="ORF">CKM354_000900800</name>
</gene>
<comment type="caution">
    <text evidence="1">The sequence shown here is derived from an EMBL/GenBank/DDBJ whole genome shotgun (WGS) entry which is preliminary data.</text>
</comment>
<evidence type="ECO:0000313" key="2">
    <source>
        <dbReference type="Proteomes" id="UP000825890"/>
    </source>
</evidence>
<accession>A0A9P3CN49</accession>
<evidence type="ECO:0008006" key="3">
    <source>
        <dbReference type="Google" id="ProtNLM"/>
    </source>
</evidence>
<keyword evidence="2" id="KW-1185">Reference proteome</keyword>
<dbReference type="Pfam" id="PF05638">
    <property type="entry name" value="T6SS_HCP"/>
    <property type="match status" value="1"/>
</dbReference>
<dbReference type="InterPro" id="IPR036624">
    <property type="entry name" value="Hcp1-lik_sf"/>
</dbReference>
<dbReference type="InterPro" id="IPR008514">
    <property type="entry name" value="T6SS_Hcp"/>
</dbReference>